<reference evidence="1" key="2">
    <citation type="journal article" date="2015" name="Data Brief">
        <title>Shoot transcriptome of the giant reed, Arundo donax.</title>
        <authorList>
            <person name="Barrero R.A."/>
            <person name="Guerrero F.D."/>
            <person name="Moolhuijzen P."/>
            <person name="Goolsby J.A."/>
            <person name="Tidwell J."/>
            <person name="Bellgard S.E."/>
            <person name="Bellgard M.I."/>
        </authorList>
    </citation>
    <scope>NUCLEOTIDE SEQUENCE</scope>
    <source>
        <tissue evidence="1">Shoot tissue taken approximately 20 cm above the soil surface</tissue>
    </source>
</reference>
<sequence length="49" mass="5553">MNVSLQLFRCVASFYRKDVSGVGLLMARYQGLEKKKCISVSSFFSCQLI</sequence>
<organism evidence="1">
    <name type="scientific">Arundo donax</name>
    <name type="common">Giant reed</name>
    <name type="synonym">Donax arundinaceus</name>
    <dbReference type="NCBI Taxonomy" id="35708"/>
    <lineage>
        <taxon>Eukaryota</taxon>
        <taxon>Viridiplantae</taxon>
        <taxon>Streptophyta</taxon>
        <taxon>Embryophyta</taxon>
        <taxon>Tracheophyta</taxon>
        <taxon>Spermatophyta</taxon>
        <taxon>Magnoliopsida</taxon>
        <taxon>Liliopsida</taxon>
        <taxon>Poales</taxon>
        <taxon>Poaceae</taxon>
        <taxon>PACMAD clade</taxon>
        <taxon>Arundinoideae</taxon>
        <taxon>Arundineae</taxon>
        <taxon>Arundo</taxon>
    </lineage>
</organism>
<accession>A0A0A9CNU8</accession>
<protein>
    <submittedName>
        <fullName evidence="1">Uncharacterized protein</fullName>
    </submittedName>
</protein>
<name>A0A0A9CNU8_ARUDO</name>
<reference evidence="1" key="1">
    <citation type="submission" date="2014-09" db="EMBL/GenBank/DDBJ databases">
        <authorList>
            <person name="Magalhaes I.L.F."/>
            <person name="Oliveira U."/>
            <person name="Santos F.R."/>
            <person name="Vidigal T.H.D.A."/>
            <person name="Brescovit A.D."/>
            <person name="Santos A.J."/>
        </authorList>
    </citation>
    <scope>NUCLEOTIDE SEQUENCE</scope>
    <source>
        <tissue evidence="1">Shoot tissue taken approximately 20 cm above the soil surface</tissue>
    </source>
</reference>
<evidence type="ECO:0000313" key="1">
    <source>
        <dbReference type="EMBL" id="JAD73162.1"/>
    </source>
</evidence>
<dbReference type="EMBL" id="GBRH01224733">
    <property type="protein sequence ID" value="JAD73162.1"/>
    <property type="molecule type" value="Transcribed_RNA"/>
</dbReference>
<proteinExistence type="predicted"/>
<dbReference type="AlphaFoldDB" id="A0A0A9CNU8"/>